<accession>A0ABX7YLK1</accession>
<dbReference type="SUPFAM" id="SSF54001">
    <property type="entry name" value="Cysteine proteinases"/>
    <property type="match status" value="1"/>
</dbReference>
<evidence type="ECO:0000259" key="2">
    <source>
        <dbReference type="Pfam" id="PF01841"/>
    </source>
</evidence>
<organism evidence="3 4">
    <name type="scientific">Streptococcus oriscaviae</name>
    <dbReference type="NCBI Taxonomy" id="2781599"/>
    <lineage>
        <taxon>Bacteria</taxon>
        <taxon>Bacillati</taxon>
        <taxon>Bacillota</taxon>
        <taxon>Bacilli</taxon>
        <taxon>Lactobacillales</taxon>
        <taxon>Streptococcaceae</taxon>
        <taxon>Streptococcus</taxon>
    </lineage>
</organism>
<reference evidence="3 4" key="1">
    <citation type="submission" date="2021-04" db="EMBL/GenBank/DDBJ databases">
        <title>Complete genome sequence of a novel Streptococcus species.</title>
        <authorList>
            <person name="Teng J.L.L."/>
        </authorList>
    </citation>
    <scope>NUCLEOTIDE SEQUENCE [LARGE SCALE GENOMIC DNA]</scope>
    <source>
        <strain evidence="3 4">HKU75</strain>
    </source>
</reference>
<dbReference type="InterPro" id="IPR002931">
    <property type="entry name" value="Transglutaminase-like"/>
</dbReference>
<dbReference type="Gene3D" id="3.10.620.30">
    <property type="match status" value="1"/>
</dbReference>
<evidence type="ECO:0000313" key="4">
    <source>
        <dbReference type="Proteomes" id="UP000677616"/>
    </source>
</evidence>
<gene>
    <name evidence="3" type="ORF">INT76_02160</name>
</gene>
<evidence type="ECO:0000256" key="1">
    <source>
        <dbReference type="SAM" id="Coils"/>
    </source>
</evidence>
<name>A0ABX7YLK1_9STRE</name>
<protein>
    <submittedName>
        <fullName evidence="3">Transglutaminase</fullName>
    </submittedName>
</protein>
<dbReference type="PANTHER" id="PTHR46333">
    <property type="entry name" value="CYTOKINESIS PROTEIN 3"/>
    <property type="match status" value="1"/>
</dbReference>
<dbReference type="PROSITE" id="PS51257">
    <property type="entry name" value="PROKAR_LIPOPROTEIN"/>
    <property type="match status" value="1"/>
</dbReference>
<dbReference type="Proteomes" id="UP000677616">
    <property type="component" value="Chromosome"/>
</dbReference>
<keyword evidence="1" id="KW-0175">Coiled coil</keyword>
<feature type="domain" description="Transglutaminase-like" evidence="2">
    <location>
        <begin position="160"/>
        <end position="259"/>
    </location>
</feature>
<proteinExistence type="predicted"/>
<dbReference type="InterPro" id="IPR052557">
    <property type="entry name" value="CAP/Cytokinesis_protein"/>
</dbReference>
<dbReference type="Pfam" id="PF01841">
    <property type="entry name" value="Transglut_core"/>
    <property type="match status" value="1"/>
</dbReference>
<dbReference type="EMBL" id="CP073084">
    <property type="protein sequence ID" value="QUE54712.1"/>
    <property type="molecule type" value="Genomic_DNA"/>
</dbReference>
<dbReference type="RefSeq" id="WP_212571699.1">
    <property type="nucleotide sequence ID" value="NZ_CP073084.1"/>
</dbReference>
<feature type="coiled-coil region" evidence="1">
    <location>
        <begin position="25"/>
        <end position="63"/>
    </location>
</feature>
<keyword evidence="4" id="KW-1185">Reference proteome</keyword>
<dbReference type="InterPro" id="IPR038765">
    <property type="entry name" value="Papain-like_cys_pep_sf"/>
</dbReference>
<sequence length="414" mass="47906">MTKRIQYLVALVVSVFLLSSCQSDNQRESQVAKAYNAQRAKLEKEKQEKAAKMMQLSEEAKDNFYYQQLDSKSDREAYILLSYGLSEFESYIELPELSEESEYRVYTSVANDYPEFYWMSEALRDGLYTPEIVSPTYPVYVQETYRLLQSIGDQIVSQLPQGSDYDKVKYIYEYIINQTDYNVAALTDDAESWKGQGIKSVLVDKLSVCAGYSRTFQFLCEKAGINSIYVTGVIEGSPYENNSHAWNLVEIDGQYYGIDATWGDPIFEGEMNEQISSSINYNYLCVPEQILHISHKPDKDLLDFWGDYYHSIQELDYPAFTDNSLNYFVLNGSYFESFDTAAISNLVINRASDPSVQQIEMQFATKQALDQMVAEAGREGNFIFQAFDSVFGFTETYEYEWEDHTYTFRIKNWR</sequence>
<dbReference type="PANTHER" id="PTHR46333:SF2">
    <property type="entry name" value="CYTOKINESIS PROTEIN 3"/>
    <property type="match status" value="1"/>
</dbReference>
<evidence type="ECO:0000313" key="3">
    <source>
        <dbReference type="EMBL" id="QUE54712.1"/>
    </source>
</evidence>